<keyword evidence="3 6" id="KW-0812">Transmembrane</keyword>
<evidence type="ECO:0000256" key="4">
    <source>
        <dbReference type="ARBA" id="ARBA00022989"/>
    </source>
</evidence>
<dbReference type="Proteomes" id="UP000265020">
    <property type="component" value="Unassembled WGS sequence"/>
</dbReference>
<dbReference type="Ensembl" id="ENSCVAT00000017142.1">
    <property type="protein sequence ID" value="ENSCVAP00000010446.1"/>
    <property type="gene ID" value="ENSCVAG00000012699.1"/>
</dbReference>
<dbReference type="Pfam" id="PF06140">
    <property type="entry name" value="Ifi-6-16"/>
    <property type="match status" value="1"/>
</dbReference>
<dbReference type="GO" id="GO:0097193">
    <property type="term" value="P:intrinsic apoptotic signaling pathway"/>
    <property type="evidence" value="ECO:0007669"/>
    <property type="project" value="TreeGrafter"/>
</dbReference>
<evidence type="ECO:0000313" key="7">
    <source>
        <dbReference type="Ensembl" id="ENSCVAP00000010446.1"/>
    </source>
</evidence>
<evidence type="ECO:0000256" key="1">
    <source>
        <dbReference type="ARBA" id="ARBA00004141"/>
    </source>
</evidence>
<accession>A0A3Q2CX30</accession>
<feature type="transmembrane region" description="Helical" evidence="6">
    <location>
        <begin position="121"/>
        <end position="141"/>
    </location>
</feature>
<dbReference type="Gene3D" id="6.10.110.10">
    <property type="match status" value="1"/>
</dbReference>
<evidence type="ECO:0000256" key="6">
    <source>
        <dbReference type="SAM" id="Phobius"/>
    </source>
</evidence>
<reference evidence="7" key="1">
    <citation type="submission" date="2025-08" db="UniProtKB">
        <authorList>
            <consortium name="Ensembl"/>
        </authorList>
    </citation>
    <scope>IDENTIFICATION</scope>
</reference>
<protein>
    <submittedName>
        <fullName evidence="7">Uncharacterized protein</fullName>
    </submittedName>
</protein>
<dbReference type="GeneTree" id="ENSGT00940000172724"/>
<dbReference type="GO" id="GO:0031966">
    <property type="term" value="C:mitochondrial membrane"/>
    <property type="evidence" value="ECO:0007669"/>
    <property type="project" value="TreeGrafter"/>
</dbReference>
<dbReference type="InterPro" id="IPR009311">
    <property type="entry name" value="IFI6/IFI27-like"/>
</dbReference>
<feature type="transmembrane region" description="Helical" evidence="6">
    <location>
        <begin position="94"/>
        <end position="114"/>
    </location>
</feature>
<dbReference type="PANTHER" id="PTHR16932">
    <property type="entry name" value="INTERFERON ALPHA-INDUCIBLE PROTEIN 27"/>
    <property type="match status" value="1"/>
</dbReference>
<keyword evidence="8" id="KW-1185">Reference proteome</keyword>
<proteinExistence type="inferred from homology"/>
<keyword evidence="5 6" id="KW-0472">Membrane</keyword>
<name>A0A3Q2CX30_CYPVA</name>
<feature type="transmembrane region" description="Helical" evidence="6">
    <location>
        <begin position="6"/>
        <end position="23"/>
    </location>
</feature>
<keyword evidence="4 6" id="KW-1133">Transmembrane helix</keyword>
<sequence length="155" mass="16067">MYTIAIFKLSLYCLWLLISVSFLRNHVFTTSHQILWLSICILSRRKSLSLSFYVLLHAPCAGGVATVVVTPALLATLGFTSTGIAAGSLAAKMMSVFAVLYGGGVPAGGLIATLQSIGMSGLGWFGTGTVAGAGSTVAWMISSICNVTVKVTDGT</sequence>
<comment type="similarity">
    <text evidence="2">Belongs to the IFI6/IFI27 family.</text>
</comment>
<evidence type="ECO:0000313" key="8">
    <source>
        <dbReference type="Proteomes" id="UP000265020"/>
    </source>
</evidence>
<dbReference type="GO" id="GO:0001836">
    <property type="term" value="P:release of cytochrome c from mitochondria"/>
    <property type="evidence" value="ECO:0007669"/>
    <property type="project" value="TreeGrafter"/>
</dbReference>
<reference evidence="7" key="2">
    <citation type="submission" date="2025-09" db="UniProtKB">
        <authorList>
            <consortium name="Ensembl"/>
        </authorList>
    </citation>
    <scope>IDENTIFICATION</scope>
</reference>
<feature type="transmembrane region" description="Helical" evidence="6">
    <location>
        <begin position="52"/>
        <end position="74"/>
    </location>
</feature>
<evidence type="ECO:0000256" key="2">
    <source>
        <dbReference type="ARBA" id="ARBA00007262"/>
    </source>
</evidence>
<dbReference type="InterPro" id="IPR038213">
    <property type="entry name" value="IFI6/IFI27-like_sf"/>
</dbReference>
<evidence type="ECO:0000256" key="3">
    <source>
        <dbReference type="ARBA" id="ARBA00022692"/>
    </source>
</evidence>
<dbReference type="AlphaFoldDB" id="A0A3Q2CX30"/>
<comment type="subcellular location">
    <subcellularLocation>
        <location evidence="1">Membrane</location>
        <topology evidence="1">Multi-pass membrane protein</topology>
    </subcellularLocation>
</comment>
<dbReference type="PANTHER" id="PTHR16932:SF18">
    <property type="entry name" value="INTERFERON, ALPHA-INDUCIBLE PROTEIN 27-LIKE 2"/>
    <property type="match status" value="1"/>
</dbReference>
<organism evidence="7 8">
    <name type="scientific">Cyprinodon variegatus</name>
    <name type="common">Sheepshead minnow</name>
    <dbReference type="NCBI Taxonomy" id="28743"/>
    <lineage>
        <taxon>Eukaryota</taxon>
        <taxon>Metazoa</taxon>
        <taxon>Chordata</taxon>
        <taxon>Craniata</taxon>
        <taxon>Vertebrata</taxon>
        <taxon>Euteleostomi</taxon>
        <taxon>Actinopterygii</taxon>
        <taxon>Neopterygii</taxon>
        <taxon>Teleostei</taxon>
        <taxon>Neoteleostei</taxon>
        <taxon>Acanthomorphata</taxon>
        <taxon>Ovalentaria</taxon>
        <taxon>Atherinomorphae</taxon>
        <taxon>Cyprinodontiformes</taxon>
        <taxon>Cyprinodontidae</taxon>
        <taxon>Cyprinodon</taxon>
    </lineage>
</organism>
<evidence type="ECO:0000256" key="5">
    <source>
        <dbReference type="ARBA" id="ARBA00023136"/>
    </source>
</evidence>